<comment type="caution">
    <text evidence="4">The sequence shown here is derived from an EMBL/GenBank/DDBJ whole genome shotgun (WGS) entry which is preliminary data.</text>
</comment>
<dbReference type="STRING" id="1454001.AW08_01835"/>
<name>A0A011PMM2_9PROT</name>
<dbReference type="EMBL" id="JFAX01000009">
    <property type="protein sequence ID" value="EXI67574.1"/>
    <property type="molecule type" value="Genomic_DNA"/>
</dbReference>
<evidence type="ECO:0000259" key="3">
    <source>
        <dbReference type="Pfam" id="PF13670"/>
    </source>
</evidence>
<dbReference type="InterPro" id="IPR025711">
    <property type="entry name" value="PepSY"/>
</dbReference>
<keyword evidence="2" id="KW-0732">Signal</keyword>
<proteinExistence type="predicted"/>
<sequence length="142" mass="15348">MRKPKLLSSLVLAATLASGAFVRPAIAGDARSASATAGAQWLPLGEIVRRLEAAGYRDIEKIEREHGAYEARATDRDGARVKLDIQPMTGHITPRASRSDRREGARSQERAVDGARAQECTKRRCRDDLPTPPVAPAPAPAR</sequence>
<reference evidence="4" key="1">
    <citation type="submission" date="2014-02" db="EMBL/GenBank/DDBJ databases">
        <title>Expanding our view of genomic diversity in Candidatus Accumulibacter clades.</title>
        <authorList>
            <person name="Skennerton C.T."/>
            <person name="Barr J.J."/>
            <person name="Slater F.R."/>
            <person name="Bond P.L."/>
            <person name="Tyson G.W."/>
        </authorList>
    </citation>
    <scope>NUCLEOTIDE SEQUENCE [LARGE SCALE GENOMIC DNA]</scope>
</reference>
<organism evidence="4 5">
    <name type="scientific">Candidatus Accumulibacter adjunctus</name>
    <dbReference type="NCBI Taxonomy" id="1454001"/>
    <lineage>
        <taxon>Bacteria</taxon>
        <taxon>Pseudomonadati</taxon>
        <taxon>Pseudomonadota</taxon>
        <taxon>Betaproteobacteria</taxon>
        <taxon>Candidatus Accumulibacter</taxon>
    </lineage>
</organism>
<keyword evidence="5" id="KW-1185">Reference proteome</keyword>
<evidence type="ECO:0000313" key="4">
    <source>
        <dbReference type="EMBL" id="EXI67574.1"/>
    </source>
</evidence>
<feature type="compositionally biased region" description="Basic and acidic residues" evidence="1">
    <location>
        <begin position="97"/>
        <end position="113"/>
    </location>
</feature>
<feature type="chain" id="PRO_5001462851" description="PepSY domain-containing protein" evidence="2">
    <location>
        <begin position="28"/>
        <end position="142"/>
    </location>
</feature>
<evidence type="ECO:0000256" key="2">
    <source>
        <dbReference type="SAM" id="SignalP"/>
    </source>
</evidence>
<evidence type="ECO:0000313" key="5">
    <source>
        <dbReference type="Proteomes" id="UP000020218"/>
    </source>
</evidence>
<feature type="region of interest" description="Disordered" evidence="1">
    <location>
        <begin position="87"/>
        <end position="142"/>
    </location>
</feature>
<feature type="compositionally biased region" description="Pro residues" evidence="1">
    <location>
        <begin position="130"/>
        <end position="142"/>
    </location>
</feature>
<gene>
    <name evidence="4" type="ORF">AW08_01835</name>
</gene>
<accession>A0A011PMM2</accession>
<feature type="domain" description="PepSY" evidence="3">
    <location>
        <begin position="13"/>
        <end position="94"/>
    </location>
</feature>
<dbReference type="Pfam" id="PF13670">
    <property type="entry name" value="PepSY_2"/>
    <property type="match status" value="1"/>
</dbReference>
<evidence type="ECO:0000256" key="1">
    <source>
        <dbReference type="SAM" id="MobiDB-lite"/>
    </source>
</evidence>
<dbReference type="PATRIC" id="fig|1454001.3.peg.1984"/>
<feature type="compositionally biased region" description="Basic and acidic residues" evidence="1">
    <location>
        <begin position="119"/>
        <end position="129"/>
    </location>
</feature>
<dbReference type="AlphaFoldDB" id="A0A011PMM2"/>
<feature type="signal peptide" evidence="2">
    <location>
        <begin position="1"/>
        <end position="27"/>
    </location>
</feature>
<dbReference type="Proteomes" id="UP000020218">
    <property type="component" value="Unassembled WGS sequence"/>
</dbReference>
<protein>
    <recommendedName>
        <fullName evidence="3">PepSY domain-containing protein</fullName>
    </recommendedName>
</protein>